<sequence length="178" mass="20614">MKLTTNMRIRNNYLNSQRFSDYLLKIGDGQEATTENGEIRLSNEFCKICPTLENLIKQVYPDITLNIQNIQWFQESAILTPFNEKFREINFTVQEKVPIAARTYYSIDKCLNVEEATSYPVEFFNSLNPSCIHYSAEGWMSNYVATQSGPTEAVQWLQADSESITCSYHPNNHFNWAI</sequence>
<accession>A0A4Y2JDS8</accession>
<dbReference type="Proteomes" id="UP000499080">
    <property type="component" value="Unassembled WGS sequence"/>
</dbReference>
<dbReference type="EMBL" id="BGPR01003463">
    <property type="protein sequence ID" value="GBM88453.1"/>
    <property type="molecule type" value="Genomic_DNA"/>
</dbReference>
<organism evidence="1 2">
    <name type="scientific">Araneus ventricosus</name>
    <name type="common">Orbweaver spider</name>
    <name type="synonym">Epeira ventricosa</name>
    <dbReference type="NCBI Taxonomy" id="182803"/>
    <lineage>
        <taxon>Eukaryota</taxon>
        <taxon>Metazoa</taxon>
        <taxon>Ecdysozoa</taxon>
        <taxon>Arthropoda</taxon>
        <taxon>Chelicerata</taxon>
        <taxon>Arachnida</taxon>
        <taxon>Araneae</taxon>
        <taxon>Araneomorphae</taxon>
        <taxon>Entelegynae</taxon>
        <taxon>Araneoidea</taxon>
        <taxon>Araneidae</taxon>
        <taxon>Araneus</taxon>
    </lineage>
</organism>
<dbReference type="PANTHER" id="PTHR10492">
    <property type="match status" value="1"/>
</dbReference>
<name>A0A4Y2JDS8_ARAVE</name>
<comment type="caution">
    <text evidence="1">The sequence shown here is derived from an EMBL/GenBank/DDBJ whole genome shotgun (WGS) entry which is preliminary data.</text>
</comment>
<gene>
    <name evidence="1" type="ORF">AVEN_17495_1</name>
</gene>
<dbReference type="AlphaFoldDB" id="A0A4Y2JDS8"/>
<evidence type="ECO:0000313" key="1">
    <source>
        <dbReference type="EMBL" id="GBM88453.1"/>
    </source>
</evidence>
<reference evidence="1 2" key="1">
    <citation type="journal article" date="2019" name="Sci. Rep.">
        <title>Orb-weaving spider Araneus ventricosus genome elucidates the spidroin gene catalogue.</title>
        <authorList>
            <person name="Kono N."/>
            <person name="Nakamura H."/>
            <person name="Ohtoshi R."/>
            <person name="Moran D.A.P."/>
            <person name="Shinohara A."/>
            <person name="Yoshida Y."/>
            <person name="Fujiwara M."/>
            <person name="Mori M."/>
            <person name="Tomita M."/>
            <person name="Arakawa K."/>
        </authorList>
    </citation>
    <scope>NUCLEOTIDE SEQUENCE [LARGE SCALE GENOMIC DNA]</scope>
</reference>
<evidence type="ECO:0000313" key="2">
    <source>
        <dbReference type="Proteomes" id="UP000499080"/>
    </source>
</evidence>
<proteinExistence type="predicted"/>
<dbReference type="OrthoDB" id="6427864at2759"/>
<dbReference type="PANTHER" id="PTHR10492:SF57">
    <property type="entry name" value="ATP-DEPENDENT DNA HELICASE"/>
    <property type="match status" value="1"/>
</dbReference>
<keyword evidence="2" id="KW-1185">Reference proteome</keyword>
<protein>
    <submittedName>
        <fullName evidence="1">Uncharacterized protein</fullName>
    </submittedName>
</protein>